<reference evidence="2 3" key="1">
    <citation type="submission" date="2024-02" db="EMBL/GenBank/DDBJ databases">
        <authorList>
            <person name="Chen Y."/>
            <person name="Shah S."/>
            <person name="Dougan E. K."/>
            <person name="Thang M."/>
            <person name="Chan C."/>
        </authorList>
    </citation>
    <scope>NUCLEOTIDE SEQUENCE [LARGE SCALE GENOMIC DNA]</scope>
</reference>
<keyword evidence="3" id="KW-1185">Reference proteome</keyword>
<accession>A0ABP0L7Q3</accession>
<name>A0ABP0L7Q3_9DINO</name>
<feature type="region of interest" description="Disordered" evidence="1">
    <location>
        <begin position="276"/>
        <end position="308"/>
    </location>
</feature>
<gene>
    <name evidence="2" type="ORF">SCF082_LOCUS21175</name>
</gene>
<protein>
    <submittedName>
        <fullName evidence="2">Uncharacterized protein</fullName>
    </submittedName>
</protein>
<dbReference type="EMBL" id="CAXAMM010014991">
    <property type="protein sequence ID" value="CAK9035189.1"/>
    <property type="molecule type" value="Genomic_DNA"/>
</dbReference>
<evidence type="ECO:0000313" key="2">
    <source>
        <dbReference type="EMBL" id="CAK9035189.1"/>
    </source>
</evidence>
<dbReference type="Proteomes" id="UP001642464">
    <property type="component" value="Unassembled WGS sequence"/>
</dbReference>
<organism evidence="2 3">
    <name type="scientific">Durusdinium trenchii</name>
    <dbReference type="NCBI Taxonomy" id="1381693"/>
    <lineage>
        <taxon>Eukaryota</taxon>
        <taxon>Sar</taxon>
        <taxon>Alveolata</taxon>
        <taxon>Dinophyceae</taxon>
        <taxon>Suessiales</taxon>
        <taxon>Symbiodiniaceae</taxon>
        <taxon>Durusdinium</taxon>
    </lineage>
</organism>
<comment type="caution">
    <text evidence="2">The sequence shown here is derived from an EMBL/GenBank/DDBJ whole genome shotgun (WGS) entry which is preliminary data.</text>
</comment>
<proteinExistence type="predicted"/>
<sequence>MMQWKVEDLVQEINHLEALESKSKSKTLIDKMVASMESKFKCLPTLTPGITLKIMDAIDDSKLCLETKDKLLNCVDSCTGPASNVKLAAAQQGVAHLPMYFTSTDWQKLQEAVMHREVFEIIASRMKLMGLVSMKEEVKAQALAIVLHWMDSKGNPVPEPWPLYYLVKDFSKVFMATRLTCPVASLATYPWRPADLGEEWLAKVYGKELPMNKDHNLGQYLHKIPLRSTSHLLKVAKRPAPVATPQQAPSVSDQGLAFMSALHGFMAKYHVSTTSASKQEDAPKQHTSPAPPLALCDGKVNGSSNEDLDLQKELMQPEPSNDGEKAVSLEEFEQQAYDKLLAKKMERQ</sequence>
<evidence type="ECO:0000256" key="1">
    <source>
        <dbReference type="SAM" id="MobiDB-lite"/>
    </source>
</evidence>
<evidence type="ECO:0000313" key="3">
    <source>
        <dbReference type="Proteomes" id="UP001642464"/>
    </source>
</evidence>